<dbReference type="Gene3D" id="3.40.50.720">
    <property type="entry name" value="NAD(P)-binding Rossmann-like Domain"/>
    <property type="match status" value="1"/>
</dbReference>
<dbReference type="Proteomes" id="UP000244912">
    <property type="component" value="Unassembled WGS sequence"/>
</dbReference>
<dbReference type="InterPro" id="IPR051783">
    <property type="entry name" value="NAD(P)-dependent_oxidoreduct"/>
</dbReference>
<dbReference type="GO" id="GO:0005737">
    <property type="term" value="C:cytoplasm"/>
    <property type="evidence" value="ECO:0007669"/>
    <property type="project" value="TreeGrafter"/>
</dbReference>
<dbReference type="GO" id="GO:0004029">
    <property type="term" value="F:aldehyde dehydrogenase (NAD+) activity"/>
    <property type="evidence" value="ECO:0007669"/>
    <property type="project" value="TreeGrafter"/>
</dbReference>
<feature type="domain" description="NAD-dependent epimerase/dehydratase" evidence="1">
    <location>
        <begin position="6"/>
        <end position="226"/>
    </location>
</feature>
<accession>A0A2R8C253</accession>
<dbReference type="EMBL" id="ONZF01000026">
    <property type="protein sequence ID" value="SPJ26494.1"/>
    <property type="molecule type" value="Genomic_DNA"/>
</dbReference>
<evidence type="ECO:0000313" key="2">
    <source>
        <dbReference type="EMBL" id="SPJ26494.1"/>
    </source>
</evidence>
<dbReference type="InterPro" id="IPR036291">
    <property type="entry name" value="NAD(P)-bd_dom_sf"/>
</dbReference>
<keyword evidence="3" id="KW-1185">Reference proteome</keyword>
<gene>
    <name evidence="2" type="ORF">PAA8504_04356</name>
</gene>
<keyword evidence="2" id="KW-0413">Isomerase</keyword>
<dbReference type="Pfam" id="PF01370">
    <property type="entry name" value="Epimerase"/>
    <property type="match status" value="1"/>
</dbReference>
<dbReference type="GO" id="GO:0016853">
    <property type="term" value="F:isomerase activity"/>
    <property type="evidence" value="ECO:0007669"/>
    <property type="project" value="UniProtKB-KW"/>
</dbReference>
<name>A0A2R8C253_9RHOB</name>
<evidence type="ECO:0000259" key="1">
    <source>
        <dbReference type="Pfam" id="PF01370"/>
    </source>
</evidence>
<dbReference type="AlphaFoldDB" id="A0A2R8C253"/>
<reference evidence="2 3" key="1">
    <citation type="submission" date="2018-03" db="EMBL/GenBank/DDBJ databases">
        <authorList>
            <person name="Keele B.F."/>
        </authorList>
    </citation>
    <scope>NUCLEOTIDE SEQUENCE [LARGE SCALE GENOMIC DNA]</scope>
    <source>
        <strain evidence="2 3">CECT 8504</strain>
    </source>
</reference>
<dbReference type="InterPro" id="IPR001509">
    <property type="entry name" value="Epimerase_deHydtase"/>
</dbReference>
<sequence>MSEACIFVTGAAGYVGRNLLRHFSARGSRTTGLVRNIEAAERVRGWGGQAVLGDIMKTDLAPLMAGSDVLIHAAASTDHGIGSDAYRLNAEGTRCVLEAARQAGVGRIILISTDSVLQSGRPLRNVDETAPYPRRPAGAYGAGKAEAERIARRAAAEGQHIVILRPRMVWGRDDTTALPVLLSAARSGQLAWISGGTYLSSTLHVANLCHAVDLALERGQSGEIYHLSDGPARPFRETVTCLLESQGVAPPTKTVPRGILMSVARAGEAAYRLSGGRLRGPLSMQDFSTSGVEITLDTGKAECELGYAPVMSWERGLEELRAVRGN</sequence>
<organism evidence="2 3">
    <name type="scientific">Palleronia abyssalis</name>
    <dbReference type="NCBI Taxonomy" id="1501240"/>
    <lineage>
        <taxon>Bacteria</taxon>
        <taxon>Pseudomonadati</taxon>
        <taxon>Pseudomonadota</taxon>
        <taxon>Alphaproteobacteria</taxon>
        <taxon>Rhodobacterales</taxon>
        <taxon>Roseobacteraceae</taxon>
        <taxon>Palleronia</taxon>
    </lineage>
</organism>
<dbReference type="SUPFAM" id="SSF51735">
    <property type="entry name" value="NAD(P)-binding Rossmann-fold domains"/>
    <property type="match status" value="1"/>
</dbReference>
<dbReference type="RefSeq" id="WP_108896171.1">
    <property type="nucleotide sequence ID" value="NZ_ONZF01000026.1"/>
</dbReference>
<dbReference type="OrthoDB" id="367683at2"/>
<evidence type="ECO:0000313" key="3">
    <source>
        <dbReference type="Proteomes" id="UP000244912"/>
    </source>
</evidence>
<protein>
    <submittedName>
        <fullName evidence="2">3 beta-hydroxysteroid dehydrogenase/Delta 5--&gt;4-isomerase</fullName>
    </submittedName>
</protein>
<proteinExistence type="predicted"/>
<dbReference type="PANTHER" id="PTHR48079:SF6">
    <property type="entry name" value="NAD(P)-BINDING DOMAIN-CONTAINING PROTEIN-RELATED"/>
    <property type="match status" value="1"/>
</dbReference>
<dbReference type="PANTHER" id="PTHR48079">
    <property type="entry name" value="PROTEIN YEEZ"/>
    <property type="match status" value="1"/>
</dbReference>